<gene>
    <name evidence="2" type="ORF">EV194_10769</name>
</gene>
<evidence type="ECO:0000256" key="1">
    <source>
        <dbReference type="SAM" id="SignalP"/>
    </source>
</evidence>
<reference evidence="2 3" key="1">
    <citation type="submission" date="2019-03" db="EMBL/GenBank/DDBJ databases">
        <title>Genomic Encyclopedia of Type Strains, Phase IV (KMG-IV): sequencing the most valuable type-strain genomes for metagenomic binning, comparative biology and taxonomic classification.</title>
        <authorList>
            <person name="Goeker M."/>
        </authorList>
    </citation>
    <scope>NUCLEOTIDE SEQUENCE [LARGE SCALE GENOMIC DNA]</scope>
    <source>
        <strain evidence="2 3">DSM 24179</strain>
    </source>
</reference>
<dbReference type="AlphaFoldDB" id="A0A4V6NMQ0"/>
<sequence>MKKFTYLLSLLMVGTVLMFTQCRSKKETATVTPPPGETRVEVLCSGPEYFSNSEFFRANSVAESPNQANSKRMALSNARAELAAQIEVTVKSVIDNYVQDITVGNRQEFTQRYEGLTREVINQRLTGTRVICEELTRTSEGRYKTYIAIELSGEELVNAMNDRISRDERLRLDYDYERFKDTFNQEMEQMRQDRGY</sequence>
<feature type="chain" id="PRO_5020938173" evidence="1">
    <location>
        <begin position="19"/>
        <end position="196"/>
    </location>
</feature>
<protein>
    <submittedName>
        <fullName evidence="2">LPP20 lipoprotein</fullName>
    </submittedName>
</protein>
<keyword evidence="2" id="KW-0449">Lipoprotein</keyword>
<dbReference type="OrthoDB" id="1467026at2"/>
<name>A0A4V6NMQ0_9BACT</name>
<dbReference type="EMBL" id="SLWK01000007">
    <property type="protein sequence ID" value="TCO07685.1"/>
    <property type="molecule type" value="Genomic_DNA"/>
</dbReference>
<comment type="caution">
    <text evidence="2">The sequence shown here is derived from an EMBL/GenBank/DDBJ whole genome shotgun (WGS) entry which is preliminary data.</text>
</comment>
<dbReference type="Proteomes" id="UP000295221">
    <property type="component" value="Unassembled WGS sequence"/>
</dbReference>
<accession>A0A4V6NMQ0</accession>
<evidence type="ECO:0000313" key="2">
    <source>
        <dbReference type="EMBL" id="TCO07685.1"/>
    </source>
</evidence>
<organism evidence="2 3">
    <name type="scientific">Natronoflexus pectinivorans</name>
    <dbReference type="NCBI Taxonomy" id="682526"/>
    <lineage>
        <taxon>Bacteria</taxon>
        <taxon>Pseudomonadati</taxon>
        <taxon>Bacteroidota</taxon>
        <taxon>Bacteroidia</taxon>
        <taxon>Marinilabiliales</taxon>
        <taxon>Marinilabiliaceae</taxon>
        <taxon>Natronoflexus</taxon>
    </lineage>
</organism>
<dbReference type="RefSeq" id="WP_132434008.1">
    <property type="nucleotide sequence ID" value="NZ_SLWK01000007.1"/>
</dbReference>
<feature type="signal peptide" evidence="1">
    <location>
        <begin position="1"/>
        <end position="18"/>
    </location>
</feature>
<keyword evidence="3" id="KW-1185">Reference proteome</keyword>
<keyword evidence="1" id="KW-0732">Signal</keyword>
<evidence type="ECO:0000313" key="3">
    <source>
        <dbReference type="Proteomes" id="UP000295221"/>
    </source>
</evidence>
<proteinExistence type="predicted"/>